<gene>
    <name evidence="1" type="ORF">K3G42_028209</name>
</gene>
<proteinExistence type="predicted"/>
<sequence>MFEYRNSPKIEFEAQGDQHSGDYRCEAKNSVGTQPSNTHRVDVHYPPKEVKIDSMPQVDIEEGESLVLQCSSKGNPETHYQWFKQPLTTVFKDGKQLQFNVVRLENAGAYYCSAGNMLGSSKSSPVTLNVQYAPKDVQLAIENDQLPIKEKDTVLLNCSFGRSNPSNNIKYKWYKANSRLPSKENLLNFPANLEQAGDYRCEVCNTIKCGSSPPVTVDIHYAPKGVTAVAEQRIPINEGNRVNLRCEVASANPEVFSYRWYKDVAQQPVDSEAAELTIYHVTSADSGRYWCEATNSVATSRSQQLLLKVYYGPRNISLSLERQVPVTEGMDVSFLCATDANPPPYYFELYHNKEMLLKASDRILLLQKVKVEDSGDYHCKASNGISTGKSQTLMFSVSCE</sequence>
<name>A0ACB8FS51_9SAUR</name>
<dbReference type="EMBL" id="CM037619">
    <property type="protein sequence ID" value="KAH8008182.1"/>
    <property type="molecule type" value="Genomic_DNA"/>
</dbReference>
<accession>A0ACB8FS51</accession>
<protein>
    <submittedName>
        <fullName evidence="1">Uncharacterized protein</fullName>
    </submittedName>
</protein>
<comment type="caution">
    <text evidence="1">The sequence shown here is derived from an EMBL/GenBank/DDBJ whole genome shotgun (WGS) entry which is preliminary data.</text>
</comment>
<keyword evidence="2" id="KW-1185">Reference proteome</keyword>
<evidence type="ECO:0000313" key="1">
    <source>
        <dbReference type="EMBL" id="KAH8008182.1"/>
    </source>
</evidence>
<dbReference type="Proteomes" id="UP000827872">
    <property type="component" value="Linkage Group LG06"/>
</dbReference>
<organism evidence="1 2">
    <name type="scientific">Sphaerodactylus townsendi</name>
    <dbReference type="NCBI Taxonomy" id="933632"/>
    <lineage>
        <taxon>Eukaryota</taxon>
        <taxon>Metazoa</taxon>
        <taxon>Chordata</taxon>
        <taxon>Craniata</taxon>
        <taxon>Vertebrata</taxon>
        <taxon>Euteleostomi</taxon>
        <taxon>Lepidosauria</taxon>
        <taxon>Squamata</taxon>
        <taxon>Bifurcata</taxon>
        <taxon>Gekkota</taxon>
        <taxon>Sphaerodactylidae</taxon>
        <taxon>Sphaerodactylus</taxon>
    </lineage>
</organism>
<reference evidence="1" key="1">
    <citation type="submission" date="2021-08" db="EMBL/GenBank/DDBJ databases">
        <title>The first chromosome-level gecko genome reveals the dynamic sex chromosomes of Neotropical dwarf geckos (Sphaerodactylidae: Sphaerodactylus).</title>
        <authorList>
            <person name="Pinto B.J."/>
            <person name="Keating S.E."/>
            <person name="Gamble T."/>
        </authorList>
    </citation>
    <scope>NUCLEOTIDE SEQUENCE</scope>
    <source>
        <strain evidence="1">TG3544</strain>
    </source>
</reference>
<evidence type="ECO:0000313" key="2">
    <source>
        <dbReference type="Proteomes" id="UP000827872"/>
    </source>
</evidence>